<organism evidence="5 6">
    <name type="scientific">Ureaplasma ceti</name>
    <dbReference type="NCBI Taxonomy" id="3119530"/>
    <lineage>
        <taxon>Bacteria</taxon>
        <taxon>Bacillati</taxon>
        <taxon>Mycoplasmatota</taxon>
        <taxon>Mycoplasmoidales</taxon>
        <taxon>Mycoplasmoidaceae</taxon>
        <taxon>Ureaplasma</taxon>
    </lineage>
</organism>
<gene>
    <name evidence="5" type="ORF">UREOM_0610</name>
</gene>
<keyword evidence="1" id="KW-0227">DNA damage</keyword>
<comment type="caution">
    <text evidence="5">The sequence shown here is derived from an EMBL/GenBank/DDBJ whole genome shotgun (WGS) entry which is preliminary data.</text>
</comment>
<dbReference type="InterPro" id="IPR037278">
    <property type="entry name" value="ARFGAP/RecO"/>
</dbReference>
<dbReference type="RefSeq" id="WP_353289515.1">
    <property type="nucleotide sequence ID" value="NZ_BAABQM010000001.1"/>
</dbReference>
<dbReference type="NCBIfam" id="TIGR00613">
    <property type="entry name" value="reco"/>
    <property type="match status" value="1"/>
</dbReference>
<sequence>MALVVTKGYLINRQDYDVFDEILTFINEFGNRFTCFAPGVRKITSKNARALIYGNYLEYEFFYSTKKMSRLKKVTTITAIDFKQSCSVALTVVNDLLAFAHKFSRNLYAFYQEILAEVLLQKDEYILACYAFIKFIKISNLRFETKCCTKCYSEFDLITLSFARHGFVCQNCMAFEPQFSKEELRLVKELLDSENLNSLDKIIESCYEINYEQMFKKLHYEWSNFKRTLIKRMKNKE</sequence>
<keyword evidence="6" id="KW-1185">Reference proteome</keyword>
<dbReference type="InterPro" id="IPR022572">
    <property type="entry name" value="DNA_rep/recomb_RecO_N"/>
</dbReference>
<dbReference type="Pfam" id="PF11967">
    <property type="entry name" value="RecO_N"/>
    <property type="match status" value="1"/>
</dbReference>
<evidence type="ECO:0000259" key="4">
    <source>
        <dbReference type="Pfam" id="PF11967"/>
    </source>
</evidence>
<evidence type="ECO:0000256" key="1">
    <source>
        <dbReference type="ARBA" id="ARBA00022763"/>
    </source>
</evidence>
<dbReference type="PANTHER" id="PTHR33991">
    <property type="entry name" value="DNA REPAIR PROTEIN RECO"/>
    <property type="match status" value="1"/>
</dbReference>
<keyword evidence="2" id="KW-0233">DNA recombination</keyword>
<evidence type="ECO:0000256" key="2">
    <source>
        <dbReference type="ARBA" id="ARBA00023172"/>
    </source>
</evidence>
<feature type="domain" description="DNA replication/recombination mediator RecO N-terminal" evidence="4">
    <location>
        <begin position="1"/>
        <end position="78"/>
    </location>
</feature>
<dbReference type="EMBL" id="BAABQM010000001">
    <property type="protein sequence ID" value="GAA5414350.1"/>
    <property type="molecule type" value="Genomic_DNA"/>
</dbReference>
<dbReference type="PANTHER" id="PTHR33991:SF1">
    <property type="entry name" value="DNA REPAIR PROTEIN RECO"/>
    <property type="match status" value="1"/>
</dbReference>
<dbReference type="SUPFAM" id="SSF57863">
    <property type="entry name" value="ArfGap/RecO-like zinc finger"/>
    <property type="match status" value="1"/>
</dbReference>
<proteinExistence type="predicted"/>
<evidence type="ECO:0000313" key="5">
    <source>
        <dbReference type="EMBL" id="GAA5414350.1"/>
    </source>
</evidence>
<dbReference type="InterPro" id="IPR003717">
    <property type="entry name" value="RecO"/>
</dbReference>
<evidence type="ECO:0000313" key="6">
    <source>
        <dbReference type="Proteomes" id="UP001449582"/>
    </source>
</evidence>
<dbReference type="Proteomes" id="UP001449582">
    <property type="component" value="Unassembled WGS sequence"/>
</dbReference>
<keyword evidence="3" id="KW-0234">DNA repair</keyword>
<name>A0ABP9U6R5_9BACT</name>
<accession>A0ABP9U6R5</accession>
<protein>
    <recommendedName>
        <fullName evidence="4">DNA replication/recombination mediator RecO N-terminal domain-containing protein</fullName>
    </recommendedName>
</protein>
<reference evidence="5" key="1">
    <citation type="submission" date="2024-02" db="EMBL/GenBank/DDBJ databases">
        <title>Draft genome sequence of new strains in genus Ureaplasma.</title>
        <authorList>
            <person name="Nakajima Y."/>
            <person name="Segawa T."/>
        </authorList>
    </citation>
    <scope>NUCLEOTIDE SEQUENCE [LARGE SCALE GENOMIC DNA]</scope>
    <source>
        <strain evidence="5">OM1</strain>
    </source>
</reference>
<evidence type="ECO:0000256" key="3">
    <source>
        <dbReference type="ARBA" id="ARBA00023204"/>
    </source>
</evidence>